<gene>
    <name evidence="1" type="ORF">FCALED_LOCUS8525</name>
</gene>
<protein>
    <submittedName>
        <fullName evidence="1">4321_t:CDS:1</fullName>
    </submittedName>
</protein>
<organism evidence="1 2">
    <name type="scientific">Funneliformis caledonium</name>
    <dbReference type="NCBI Taxonomy" id="1117310"/>
    <lineage>
        <taxon>Eukaryota</taxon>
        <taxon>Fungi</taxon>
        <taxon>Fungi incertae sedis</taxon>
        <taxon>Mucoromycota</taxon>
        <taxon>Glomeromycotina</taxon>
        <taxon>Glomeromycetes</taxon>
        <taxon>Glomerales</taxon>
        <taxon>Glomeraceae</taxon>
        <taxon>Funneliformis</taxon>
    </lineage>
</organism>
<comment type="caution">
    <text evidence="1">The sequence shown here is derived from an EMBL/GenBank/DDBJ whole genome shotgun (WGS) entry which is preliminary data.</text>
</comment>
<evidence type="ECO:0000313" key="1">
    <source>
        <dbReference type="EMBL" id="CAG8599613.1"/>
    </source>
</evidence>
<name>A0A9N9GG47_9GLOM</name>
<sequence>MNKAVNVIKAHIKLDNIMNQHVQQLILPEIMIGKGRDKIYLDNDHNEILKKAKITNKIDVLILNVESLEGTSTTFKVITENETETNKKV</sequence>
<dbReference type="EMBL" id="CAJVPQ010002504">
    <property type="protein sequence ID" value="CAG8599613.1"/>
    <property type="molecule type" value="Genomic_DNA"/>
</dbReference>
<reference evidence="1" key="1">
    <citation type="submission" date="2021-06" db="EMBL/GenBank/DDBJ databases">
        <authorList>
            <person name="Kallberg Y."/>
            <person name="Tangrot J."/>
            <person name="Rosling A."/>
        </authorList>
    </citation>
    <scope>NUCLEOTIDE SEQUENCE</scope>
    <source>
        <strain evidence="1">UK204</strain>
    </source>
</reference>
<proteinExistence type="predicted"/>
<evidence type="ECO:0000313" key="2">
    <source>
        <dbReference type="Proteomes" id="UP000789570"/>
    </source>
</evidence>
<dbReference type="Proteomes" id="UP000789570">
    <property type="component" value="Unassembled WGS sequence"/>
</dbReference>
<keyword evidence="2" id="KW-1185">Reference proteome</keyword>
<dbReference type="AlphaFoldDB" id="A0A9N9GG47"/>
<accession>A0A9N9GG47</accession>